<reference evidence="2" key="3">
    <citation type="submission" date="2021-01" db="EMBL/GenBank/DDBJ databases">
        <authorList>
            <consortium name="Genoscope - CEA"/>
            <person name="William W."/>
        </authorList>
    </citation>
    <scope>NUCLEOTIDE SEQUENCE</scope>
</reference>
<sequence length="50" mass="5769">MNSTTWRKNLFVLISRQRRRRTCSFATELDGGSPVVTEDDQETRRRGAVA</sequence>
<dbReference type="Proteomes" id="UP001295469">
    <property type="component" value="Chromosome C03"/>
</dbReference>
<reference evidence="3" key="2">
    <citation type="submission" date="2014-06" db="EMBL/GenBank/DDBJ databases">
        <authorList>
            <person name="Genoscope - CEA"/>
        </authorList>
    </citation>
    <scope>NUCLEOTIDE SEQUENCE</scope>
</reference>
<proteinExistence type="predicted"/>
<dbReference type="Proteomes" id="UP000028999">
    <property type="component" value="Unassembled WGS sequence"/>
</dbReference>
<dbReference type="AlphaFoldDB" id="A0A078FKZ8"/>
<feature type="region of interest" description="Disordered" evidence="1">
    <location>
        <begin position="28"/>
        <end position="50"/>
    </location>
</feature>
<dbReference type="PaxDb" id="3708-A0A078FKZ8"/>
<reference evidence="3 4" key="1">
    <citation type="journal article" date="2014" name="Science">
        <title>Plant genetics. Early allopolyploid evolution in the post-Neolithic Brassica napus oilseed genome.</title>
        <authorList>
            <person name="Chalhoub B."/>
            <person name="Denoeud F."/>
            <person name="Liu S."/>
            <person name="Parkin I.A."/>
            <person name="Tang H."/>
            <person name="Wang X."/>
            <person name="Chiquet J."/>
            <person name="Belcram H."/>
            <person name="Tong C."/>
            <person name="Samans B."/>
            <person name="Correa M."/>
            <person name="Da Silva C."/>
            <person name="Just J."/>
            <person name="Falentin C."/>
            <person name="Koh C.S."/>
            <person name="Le Clainche I."/>
            <person name="Bernard M."/>
            <person name="Bento P."/>
            <person name="Noel B."/>
            <person name="Labadie K."/>
            <person name="Alberti A."/>
            <person name="Charles M."/>
            <person name="Arnaud D."/>
            <person name="Guo H."/>
            <person name="Daviaud C."/>
            <person name="Alamery S."/>
            <person name="Jabbari K."/>
            <person name="Zhao M."/>
            <person name="Edger P.P."/>
            <person name="Chelaifa H."/>
            <person name="Tack D."/>
            <person name="Lassalle G."/>
            <person name="Mestiri I."/>
            <person name="Schnel N."/>
            <person name="Le Paslier M.C."/>
            <person name="Fan G."/>
            <person name="Renault V."/>
            <person name="Bayer P.E."/>
            <person name="Golicz A.A."/>
            <person name="Manoli S."/>
            <person name="Lee T.H."/>
            <person name="Thi V.H."/>
            <person name="Chalabi S."/>
            <person name="Hu Q."/>
            <person name="Fan C."/>
            <person name="Tollenaere R."/>
            <person name="Lu Y."/>
            <person name="Battail C."/>
            <person name="Shen J."/>
            <person name="Sidebottom C.H."/>
            <person name="Wang X."/>
            <person name="Canaguier A."/>
            <person name="Chauveau A."/>
            <person name="Berard A."/>
            <person name="Deniot G."/>
            <person name="Guan M."/>
            <person name="Liu Z."/>
            <person name="Sun F."/>
            <person name="Lim Y.P."/>
            <person name="Lyons E."/>
            <person name="Town C.D."/>
            <person name="Bancroft I."/>
            <person name="Wang X."/>
            <person name="Meng J."/>
            <person name="Ma J."/>
            <person name="Pires J.C."/>
            <person name="King G.J."/>
            <person name="Brunel D."/>
            <person name="Delourme R."/>
            <person name="Renard M."/>
            <person name="Aury J.M."/>
            <person name="Adams K.L."/>
            <person name="Batley J."/>
            <person name="Snowdon R.J."/>
            <person name="Tost J."/>
            <person name="Edwards D."/>
            <person name="Zhou Y."/>
            <person name="Hua W."/>
            <person name="Sharpe A.G."/>
            <person name="Paterson A.H."/>
            <person name="Guan C."/>
            <person name="Wincker P."/>
        </authorList>
    </citation>
    <scope>NUCLEOTIDE SEQUENCE [LARGE SCALE GENOMIC DNA]</scope>
    <source>
        <strain evidence="4">cv. Darmor-bzh</strain>
    </source>
</reference>
<evidence type="ECO:0000313" key="3">
    <source>
        <dbReference type="EMBL" id="CDY15120.1"/>
    </source>
</evidence>
<dbReference type="Gramene" id="CDY15120">
    <property type="protein sequence ID" value="CDY15120"/>
    <property type="gene ID" value="GSBRNA2T00085284001"/>
</dbReference>
<accession>A0A078FKZ8</accession>
<dbReference type="EMBL" id="LK032051">
    <property type="protein sequence ID" value="CDY15120.1"/>
    <property type="molecule type" value="Genomic_DNA"/>
</dbReference>
<evidence type="ECO:0000313" key="4">
    <source>
        <dbReference type="Proteomes" id="UP000028999"/>
    </source>
</evidence>
<organism evidence="3 4">
    <name type="scientific">Brassica napus</name>
    <name type="common">Rape</name>
    <dbReference type="NCBI Taxonomy" id="3708"/>
    <lineage>
        <taxon>Eukaryota</taxon>
        <taxon>Viridiplantae</taxon>
        <taxon>Streptophyta</taxon>
        <taxon>Embryophyta</taxon>
        <taxon>Tracheophyta</taxon>
        <taxon>Spermatophyta</taxon>
        <taxon>Magnoliopsida</taxon>
        <taxon>eudicotyledons</taxon>
        <taxon>Gunneridae</taxon>
        <taxon>Pentapetalae</taxon>
        <taxon>rosids</taxon>
        <taxon>malvids</taxon>
        <taxon>Brassicales</taxon>
        <taxon>Brassicaceae</taxon>
        <taxon>Brassiceae</taxon>
        <taxon>Brassica</taxon>
    </lineage>
</organism>
<keyword evidence="4" id="KW-1185">Reference proteome</keyword>
<protein>
    <submittedName>
        <fullName evidence="2">(rape) hypothetical protein</fullName>
    </submittedName>
    <submittedName>
        <fullName evidence="3">BnaC03g44810D protein</fullName>
    </submittedName>
</protein>
<dbReference type="EMBL" id="HG994367">
    <property type="protein sequence ID" value="CAF1705756.1"/>
    <property type="molecule type" value="Genomic_DNA"/>
</dbReference>
<evidence type="ECO:0000256" key="1">
    <source>
        <dbReference type="SAM" id="MobiDB-lite"/>
    </source>
</evidence>
<evidence type="ECO:0000313" key="2">
    <source>
        <dbReference type="EMBL" id="CAF1705756.1"/>
    </source>
</evidence>
<name>A0A078FKZ8_BRANA</name>
<gene>
    <name evidence="3" type="primary">BnaC03g44810D</name>
    <name evidence="2" type="ORF">DARMORV10_C03P54230.1</name>
    <name evidence="3" type="ORF">GSBRNA2T00085284001</name>
</gene>